<keyword evidence="3 4" id="KW-0408">Iron</keyword>
<comment type="similarity">
    <text evidence="1">Belongs to the indoleamine 2,3-dioxygenase family.</text>
</comment>
<evidence type="ECO:0000256" key="5">
    <source>
        <dbReference type="SAM" id="MobiDB-lite"/>
    </source>
</evidence>
<keyword evidence="4" id="KW-0349">Heme</keyword>
<keyword evidence="6" id="KW-0223">Dioxygenase</keyword>
<feature type="region of interest" description="Disordered" evidence="5">
    <location>
        <begin position="39"/>
        <end position="63"/>
    </location>
</feature>
<gene>
    <name evidence="6" type="ORF">K437DRAFT_254677</name>
</gene>
<dbReference type="PANTHER" id="PTHR28657">
    <property type="entry name" value="INDOLEAMINE 2,3-DIOXYGENASE"/>
    <property type="match status" value="1"/>
</dbReference>
<feature type="compositionally biased region" description="Polar residues" evidence="5">
    <location>
        <begin position="473"/>
        <end position="489"/>
    </location>
</feature>
<dbReference type="RefSeq" id="XP_013244959.1">
    <property type="nucleotide sequence ID" value="XM_013389505.1"/>
</dbReference>
<keyword evidence="6" id="KW-0560">Oxidoreductase</keyword>
<dbReference type="HOGENOM" id="CLU_010089_2_0_1"/>
<evidence type="ECO:0000313" key="7">
    <source>
        <dbReference type="Proteomes" id="UP000027361"/>
    </source>
</evidence>
<proteinExistence type="inferred from homology"/>
<dbReference type="InterPro" id="IPR000898">
    <property type="entry name" value="Indolamine_dOase"/>
</dbReference>
<dbReference type="Proteomes" id="UP000027361">
    <property type="component" value="Unassembled WGS sequence"/>
</dbReference>
<dbReference type="EMBL" id="JMSN01000014">
    <property type="protein sequence ID" value="KDN52116.1"/>
    <property type="molecule type" value="Genomic_DNA"/>
</dbReference>
<dbReference type="InterPro" id="IPR037217">
    <property type="entry name" value="Trp/Indoleamine_2_3_dOase-like"/>
</dbReference>
<feature type="compositionally biased region" description="Polar residues" evidence="5">
    <location>
        <begin position="46"/>
        <end position="63"/>
    </location>
</feature>
<dbReference type="Gene3D" id="1.20.58.480">
    <property type="match status" value="1"/>
</dbReference>
<dbReference type="AlphaFoldDB" id="A0A066WEB1"/>
<evidence type="ECO:0000256" key="1">
    <source>
        <dbReference type="ARBA" id="ARBA00007119"/>
    </source>
</evidence>
<dbReference type="GO" id="GO:0046872">
    <property type="term" value="F:metal ion binding"/>
    <property type="evidence" value="ECO:0007669"/>
    <property type="project" value="UniProtKB-KW"/>
</dbReference>
<dbReference type="FunFam" id="1.20.58.480:FF:000006">
    <property type="entry name" value="Related to BNA2-tryptophan 2,3-dioxygenase"/>
    <property type="match status" value="1"/>
</dbReference>
<organism evidence="6 7">
    <name type="scientific">Tilletiaria anomala (strain ATCC 24038 / CBS 436.72 / UBC 951)</name>
    <dbReference type="NCBI Taxonomy" id="1037660"/>
    <lineage>
        <taxon>Eukaryota</taxon>
        <taxon>Fungi</taxon>
        <taxon>Dikarya</taxon>
        <taxon>Basidiomycota</taxon>
        <taxon>Ustilaginomycotina</taxon>
        <taxon>Exobasidiomycetes</taxon>
        <taxon>Georgefischeriales</taxon>
        <taxon>Tilletiariaceae</taxon>
        <taxon>Tilletiaria</taxon>
    </lineage>
</organism>
<sequence length="593" mass="66591">MPSQVSYPRWPKRDEAAEYYEFPPEHFLAQQVNPAKHRLSLPLSATAESSQSNNTDSVATTSGPSFDQASLAAVFEPWKYPQEGLNSENGMPDTSTLAAADFDIDVRTGFLPPEPPLSRLDSPYHIWEDLLSLARSSHLRLLGGGASSSPEGAPLARRWRRRVRQMPIISIEHDMHCDIRKARRGHLVLSFLAHFYLHSQPQSSHQPEPATSSWSDFRWFKTSAPDNELEEEGRGAHLDDIPAPISIPLVQLSEVLGLPPILTYATTVLWNWELSDPARGLTPDNVKIVETFTDTESERHFYLTSLLIEMRGVEALTLMRQSLDEAFVGDRLASKRLTDYLERLAGVISDLTRILAKVRDHCVPAEFYWAIRPWFRGSDASLAGRGWHYSGIDPEHVRRNLGGPSAGQSSLIHALDVFLDVDHSRRKERLRDRTPRSVDLGPSDATFMERMSFYMPRHHRDFLHHLRSLSFEDVSQSEPPTTTSHQSGTPHPVRAFIIDRIGTEPTLSFAYDKALKALKSLRDEHMKVAALYIISQSRKSPTAVHASDDLQVPITVAPTGRETTLVGTGGTDLVQFLKDCRINTVDAMIQPTH</sequence>
<keyword evidence="2 4" id="KW-0479">Metal-binding</keyword>
<dbReference type="InParanoid" id="A0A066WEB1"/>
<reference evidence="6 7" key="1">
    <citation type="submission" date="2014-05" db="EMBL/GenBank/DDBJ databases">
        <title>Draft genome sequence of a rare smut relative, Tilletiaria anomala UBC 951.</title>
        <authorList>
            <consortium name="DOE Joint Genome Institute"/>
            <person name="Toome M."/>
            <person name="Kuo A."/>
            <person name="Henrissat B."/>
            <person name="Lipzen A."/>
            <person name="Tritt A."/>
            <person name="Yoshinaga Y."/>
            <person name="Zane M."/>
            <person name="Barry K."/>
            <person name="Grigoriev I.V."/>
            <person name="Spatafora J.W."/>
            <person name="Aimea M.C."/>
        </authorList>
    </citation>
    <scope>NUCLEOTIDE SEQUENCE [LARGE SCALE GENOMIC DNA]</scope>
    <source>
        <strain evidence="6 7">UBC 951</strain>
    </source>
</reference>
<feature type="region of interest" description="Disordered" evidence="5">
    <location>
        <begin position="473"/>
        <end position="492"/>
    </location>
</feature>
<dbReference type="GO" id="GO:0005737">
    <property type="term" value="C:cytoplasm"/>
    <property type="evidence" value="ECO:0007669"/>
    <property type="project" value="TreeGrafter"/>
</dbReference>
<dbReference type="GeneID" id="25263944"/>
<protein>
    <submittedName>
        <fullName evidence="6">Indoleamine 2,3-dioxygenase</fullName>
    </submittedName>
</protein>
<accession>A0A066WEB1</accession>
<dbReference type="Pfam" id="PF01231">
    <property type="entry name" value="IDO"/>
    <property type="match status" value="1"/>
</dbReference>
<dbReference type="GO" id="GO:0034354">
    <property type="term" value="P:'de novo' NAD+ biosynthetic process from L-tryptophan"/>
    <property type="evidence" value="ECO:0007669"/>
    <property type="project" value="TreeGrafter"/>
</dbReference>
<dbReference type="STRING" id="1037660.A0A066WEB1"/>
<evidence type="ECO:0000256" key="2">
    <source>
        <dbReference type="ARBA" id="ARBA00022723"/>
    </source>
</evidence>
<name>A0A066WEB1_TILAU</name>
<evidence type="ECO:0000313" key="6">
    <source>
        <dbReference type="EMBL" id="KDN52116.1"/>
    </source>
</evidence>
<dbReference type="GO" id="GO:0020037">
    <property type="term" value="F:heme binding"/>
    <property type="evidence" value="ECO:0007669"/>
    <property type="project" value="InterPro"/>
</dbReference>
<comment type="caution">
    <text evidence="6">The sequence shown here is derived from an EMBL/GenBank/DDBJ whole genome shotgun (WGS) entry which is preliminary data.</text>
</comment>
<feature type="binding site" description="proximal binding residue" evidence="4">
    <location>
        <position position="525"/>
    </location>
    <ligand>
        <name>heme b</name>
        <dbReference type="ChEBI" id="CHEBI:60344"/>
    </ligand>
    <ligandPart>
        <name>Fe</name>
        <dbReference type="ChEBI" id="CHEBI:18248"/>
    </ligandPart>
</feature>
<dbReference type="GO" id="GO:0019441">
    <property type="term" value="P:L-tryptophan catabolic process to kynurenine"/>
    <property type="evidence" value="ECO:0007669"/>
    <property type="project" value="InterPro"/>
</dbReference>
<dbReference type="PANTHER" id="PTHR28657:SF5">
    <property type="entry name" value="INDOLEAMINE 2,3-DIOXYGENASE"/>
    <property type="match status" value="1"/>
</dbReference>
<dbReference type="SUPFAM" id="SSF140959">
    <property type="entry name" value="Indolic compounds 2,3-dioxygenase-like"/>
    <property type="match status" value="1"/>
</dbReference>
<evidence type="ECO:0000256" key="3">
    <source>
        <dbReference type="ARBA" id="ARBA00023004"/>
    </source>
</evidence>
<dbReference type="OMA" id="HVLAWIM"/>
<dbReference type="OrthoDB" id="540174at2759"/>
<dbReference type="GO" id="GO:0033754">
    <property type="term" value="F:indoleamine 2,3-dioxygenase activity"/>
    <property type="evidence" value="ECO:0007669"/>
    <property type="project" value="TreeGrafter"/>
</dbReference>
<evidence type="ECO:0000256" key="4">
    <source>
        <dbReference type="PIRSR" id="PIRSR600898-1"/>
    </source>
</evidence>
<keyword evidence="7" id="KW-1185">Reference proteome</keyword>